<dbReference type="EMBL" id="JARPXM010000018">
    <property type="protein sequence ID" value="MDT2539541.1"/>
    <property type="molecule type" value="Genomic_DNA"/>
</dbReference>
<organism evidence="1 2">
    <name type="scientific">Enterococcus raffinosus</name>
    <dbReference type="NCBI Taxonomy" id="71452"/>
    <lineage>
        <taxon>Bacteria</taxon>
        <taxon>Bacillati</taxon>
        <taxon>Bacillota</taxon>
        <taxon>Bacilli</taxon>
        <taxon>Lactobacillales</taxon>
        <taxon>Enterococcaceae</taxon>
        <taxon>Enterococcus</taxon>
    </lineage>
</organism>
<protein>
    <submittedName>
        <fullName evidence="1">Uncharacterized protein</fullName>
    </submittedName>
</protein>
<dbReference type="AlphaFoldDB" id="A0AAW8SZX2"/>
<accession>A0AAW8SZX2</accession>
<sequence length="103" mass="11717">MEVDEAKLTNSIQTSVQQNRTVLFIVRKNAALSGDRIQLISDSSKRLGNYYLVVIDTAEKSSEISQKYYGQVKEIFFDHVDDLTKIGSTNDLKTYLVKINEIL</sequence>
<dbReference type="RefSeq" id="WP_231371782.1">
    <property type="nucleotide sequence ID" value="NZ_BAAAXM010000005.1"/>
</dbReference>
<proteinExistence type="predicted"/>
<comment type="caution">
    <text evidence="1">The sequence shown here is derived from an EMBL/GenBank/DDBJ whole genome shotgun (WGS) entry which is preliminary data.</text>
</comment>
<gene>
    <name evidence="1" type="ORF">P7D78_15495</name>
</gene>
<evidence type="ECO:0000313" key="1">
    <source>
        <dbReference type="EMBL" id="MDT2539541.1"/>
    </source>
</evidence>
<reference evidence="1" key="1">
    <citation type="submission" date="2023-03" db="EMBL/GenBank/DDBJ databases">
        <authorList>
            <person name="Shen W."/>
            <person name="Cai J."/>
        </authorList>
    </citation>
    <scope>NUCLEOTIDE SEQUENCE</scope>
    <source>
        <strain evidence="1">B646-2</strain>
    </source>
</reference>
<evidence type="ECO:0000313" key="2">
    <source>
        <dbReference type="Proteomes" id="UP001249240"/>
    </source>
</evidence>
<name>A0AAW8SZX2_9ENTE</name>
<dbReference type="Proteomes" id="UP001249240">
    <property type="component" value="Unassembled WGS sequence"/>
</dbReference>